<dbReference type="EMBL" id="BJHW01000001">
    <property type="protein sequence ID" value="GDY53774.1"/>
    <property type="molecule type" value="Genomic_DNA"/>
</dbReference>
<keyword evidence="3" id="KW-1185">Reference proteome</keyword>
<gene>
    <name evidence="2" type="ORF">SVIO_043970</name>
</gene>
<evidence type="ECO:0000256" key="1">
    <source>
        <dbReference type="SAM" id="MobiDB-lite"/>
    </source>
</evidence>
<comment type="caution">
    <text evidence="2">The sequence shown here is derived from an EMBL/GenBank/DDBJ whole genome shotgun (WGS) entry which is preliminary data.</text>
</comment>
<feature type="region of interest" description="Disordered" evidence="1">
    <location>
        <begin position="76"/>
        <end position="105"/>
    </location>
</feature>
<reference evidence="2 3" key="1">
    <citation type="journal article" date="2020" name="Int. J. Syst. Evol. Microbiol.">
        <title>Reclassification of Streptomyces castelarensis and Streptomyces sporoclivatus as later heterotypic synonyms of Streptomyces antimycoticus.</title>
        <authorList>
            <person name="Komaki H."/>
            <person name="Tamura T."/>
        </authorList>
    </citation>
    <scope>NUCLEOTIDE SEQUENCE [LARGE SCALE GENOMIC DNA]</scope>
    <source>
        <strain evidence="2 3">NBRC 13459</strain>
    </source>
</reference>
<protein>
    <submittedName>
        <fullName evidence="2">Uncharacterized protein</fullName>
    </submittedName>
</protein>
<name>A0A4D4L019_STRVO</name>
<evidence type="ECO:0000313" key="2">
    <source>
        <dbReference type="EMBL" id="GDY53774.1"/>
    </source>
</evidence>
<evidence type="ECO:0000313" key="3">
    <source>
        <dbReference type="Proteomes" id="UP000301309"/>
    </source>
</evidence>
<sequence>MPRFRASRGVFSRTGSPSGVGTCAALSLVTFVAIPIPPGGLTAHPQIAEGREQQHHADGELEPIGVPVGVDDALVDHADDEGAEDRADRGAGAAGEQAAADHGRDDGVELVAHALAGLHGVVPSLSPWVATVKTLS</sequence>
<organism evidence="2 3">
    <name type="scientific">Streptomyces violaceusniger</name>
    <dbReference type="NCBI Taxonomy" id="68280"/>
    <lineage>
        <taxon>Bacteria</taxon>
        <taxon>Bacillati</taxon>
        <taxon>Actinomycetota</taxon>
        <taxon>Actinomycetes</taxon>
        <taxon>Kitasatosporales</taxon>
        <taxon>Streptomycetaceae</taxon>
        <taxon>Streptomyces</taxon>
        <taxon>Streptomyces violaceusniger group</taxon>
    </lineage>
</organism>
<accession>A0A4D4L019</accession>
<dbReference type="Proteomes" id="UP000301309">
    <property type="component" value="Unassembled WGS sequence"/>
</dbReference>
<dbReference type="AlphaFoldDB" id="A0A4D4L019"/>
<proteinExistence type="predicted"/>